<dbReference type="SUPFAM" id="SSF52317">
    <property type="entry name" value="Class I glutamine amidotransferase-like"/>
    <property type="match status" value="1"/>
</dbReference>
<dbReference type="GO" id="GO:0005829">
    <property type="term" value="C:cytosol"/>
    <property type="evidence" value="ECO:0007669"/>
    <property type="project" value="TreeGrafter"/>
</dbReference>
<accession>A0A0C5XA64</accession>
<dbReference type="GO" id="GO:0016740">
    <property type="term" value="F:transferase activity"/>
    <property type="evidence" value="ECO:0007669"/>
    <property type="project" value="UniProtKB-KW"/>
</dbReference>
<dbReference type="AlphaFoldDB" id="A0A0C5XA64"/>
<dbReference type="KEGG" id="psim:KR76_05135"/>
<dbReference type="Pfam" id="PF07722">
    <property type="entry name" value="Peptidase_C26"/>
    <property type="match status" value="1"/>
</dbReference>
<dbReference type="HOGENOM" id="CLU_030756_2_0_11"/>
<evidence type="ECO:0000313" key="1">
    <source>
        <dbReference type="EMBL" id="AJR18145.1"/>
    </source>
</evidence>
<dbReference type="EMBL" id="CP009896">
    <property type="protein sequence ID" value="AJR18145.1"/>
    <property type="molecule type" value="Genomic_DNA"/>
</dbReference>
<proteinExistence type="predicted"/>
<dbReference type="PANTHER" id="PTHR43235:SF1">
    <property type="entry name" value="GLUTAMINE AMIDOTRANSFERASE PB2B2.05-RELATED"/>
    <property type="match status" value="1"/>
</dbReference>
<sequence>MVAQRPLVGVTVWRRPLATYLGEQTDLFTLGPEYVAPLQDEGLDVVLLPHPSNARAMAARLDGLVLAGGEDVHPVRSGASPQAGQHYDVERDANDVALFHEAKRRGIPVLGICRGMQIAAVASERRLVQELPVTPEHPRVSGADEILGLRHPVAVEPGTRLASLLGDGEHVVNSIHHQAVEQAPSGFQVSARTSDGVLEAIESTDPAWFCLCLQWHPEKLTAPAERRTQRPIFAAFADACRSAADHPQHD</sequence>
<dbReference type="PROSITE" id="PS51273">
    <property type="entry name" value="GATASE_TYPE_1"/>
    <property type="match status" value="1"/>
</dbReference>
<dbReference type="InterPro" id="IPR044668">
    <property type="entry name" value="PuuD-like"/>
</dbReference>
<gene>
    <name evidence="1" type="ORF">KR76_05135</name>
</gene>
<dbReference type="InterPro" id="IPR011697">
    <property type="entry name" value="Peptidase_C26"/>
</dbReference>
<dbReference type="InterPro" id="IPR029062">
    <property type="entry name" value="Class_I_gatase-like"/>
</dbReference>
<protein>
    <submittedName>
        <fullName evidence="1">Glutamine amidotransferase, class I</fullName>
    </submittedName>
</protein>
<dbReference type="RefSeq" id="WP_052138264.1">
    <property type="nucleotide sequence ID" value="NZ_CP170555.1"/>
</dbReference>
<organism evidence="1 2">
    <name type="scientific">Nocardioides simplex</name>
    <name type="common">Arthrobacter simplex</name>
    <dbReference type="NCBI Taxonomy" id="2045"/>
    <lineage>
        <taxon>Bacteria</taxon>
        <taxon>Bacillati</taxon>
        <taxon>Actinomycetota</taxon>
        <taxon>Actinomycetes</taxon>
        <taxon>Propionibacteriales</taxon>
        <taxon>Nocardioidaceae</taxon>
        <taxon>Pimelobacter</taxon>
    </lineage>
</organism>
<dbReference type="PANTHER" id="PTHR43235">
    <property type="entry name" value="GLUTAMINE AMIDOTRANSFERASE PB2B2.05-RELATED"/>
    <property type="match status" value="1"/>
</dbReference>
<keyword evidence="1" id="KW-0808">Transferase</keyword>
<keyword evidence="2" id="KW-1185">Reference proteome</keyword>
<name>A0A0C5XA64_NOCSI</name>
<dbReference type="STRING" id="2045.KR76_05135"/>
<dbReference type="GO" id="GO:0033969">
    <property type="term" value="F:gamma-glutamyl-gamma-aminobutyrate hydrolase activity"/>
    <property type="evidence" value="ECO:0007669"/>
    <property type="project" value="TreeGrafter"/>
</dbReference>
<keyword evidence="1" id="KW-0315">Glutamine amidotransferase</keyword>
<reference evidence="1 2" key="1">
    <citation type="journal article" date="2015" name="Genome Announc.">
        <title>Complete Genome Sequence of Steroid-Transforming Nocardioides simplex VKM Ac-2033D.</title>
        <authorList>
            <person name="Shtratnikova V.Y."/>
            <person name="Schelkunov M.I."/>
            <person name="Pekov Y.A."/>
            <person name="Fokina V.V."/>
            <person name="Logacheva M.D."/>
            <person name="Sokolov S.L."/>
            <person name="Bragin E.Y."/>
            <person name="Ashapkin V.V."/>
            <person name="Donova M.V."/>
        </authorList>
    </citation>
    <scope>NUCLEOTIDE SEQUENCE [LARGE SCALE GENOMIC DNA]</scope>
    <source>
        <strain evidence="1 2">VKM Ac-2033D</strain>
    </source>
</reference>
<dbReference type="GO" id="GO:0006598">
    <property type="term" value="P:polyamine catabolic process"/>
    <property type="evidence" value="ECO:0007669"/>
    <property type="project" value="TreeGrafter"/>
</dbReference>
<dbReference type="Gene3D" id="3.40.50.880">
    <property type="match status" value="1"/>
</dbReference>
<evidence type="ECO:0000313" key="2">
    <source>
        <dbReference type="Proteomes" id="UP000030300"/>
    </source>
</evidence>
<dbReference type="Proteomes" id="UP000030300">
    <property type="component" value="Chromosome"/>
</dbReference>